<organism evidence="1 3">
    <name type="scientific">Medicago truncatula</name>
    <name type="common">Barrel medic</name>
    <name type="synonym">Medicago tribuloides</name>
    <dbReference type="NCBI Taxonomy" id="3880"/>
    <lineage>
        <taxon>Eukaryota</taxon>
        <taxon>Viridiplantae</taxon>
        <taxon>Streptophyta</taxon>
        <taxon>Embryophyta</taxon>
        <taxon>Tracheophyta</taxon>
        <taxon>Spermatophyta</taxon>
        <taxon>Magnoliopsida</taxon>
        <taxon>eudicotyledons</taxon>
        <taxon>Gunneridae</taxon>
        <taxon>Pentapetalae</taxon>
        <taxon>rosids</taxon>
        <taxon>fabids</taxon>
        <taxon>Fabales</taxon>
        <taxon>Fabaceae</taxon>
        <taxon>Papilionoideae</taxon>
        <taxon>50 kb inversion clade</taxon>
        <taxon>NPAAA clade</taxon>
        <taxon>Hologalegina</taxon>
        <taxon>IRL clade</taxon>
        <taxon>Trifolieae</taxon>
        <taxon>Medicago</taxon>
    </lineage>
</organism>
<name>A0A072TZU0_MEDTR</name>
<protein>
    <recommendedName>
        <fullName evidence="4">RNA-directed DNA polymerase</fullName>
    </recommendedName>
</protein>
<evidence type="ECO:0000313" key="3">
    <source>
        <dbReference type="Proteomes" id="UP000002051"/>
    </source>
</evidence>
<evidence type="ECO:0000313" key="2">
    <source>
        <dbReference type="EnsemblPlants" id="KEH22711"/>
    </source>
</evidence>
<dbReference type="EnsemblPlants" id="KEH22711">
    <property type="protein sequence ID" value="KEH22711"/>
    <property type="gene ID" value="MTR_7g056567"/>
</dbReference>
<proteinExistence type="predicted"/>
<reference evidence="1 3" key="1">
    <citation type="journal article" date="2011" name="Nature">
        <title>The Medicago genome provides insight into the evolution of rhizobial symbioses.</title>
        <authorList>
            <person name="Young N.D."/>
            <person name="Debelle F."/>
            <person name="Oldroyd G.E."/>
            <person name="Geurts R."/>
            <person name="Cannon S.B."/>
            <person name="Udvardi M.K."/>
            <person name="Benedito V.A."/>
            <person name="Mayer K.F."/>
            <person name="Gouzy J."/>
            <person name="Schoof H."/>
            <person name="Van de Peer Y."/>
            <person name="Proost S."/>
            <person name="Cook D.R."/>
            <person name="Meyers B.C."/>
            <person name="Spannagl M."/>
            <person name="Cheung F."/>
            <person name="De Mita S."/>
            <person name="Krishnakumar V."/>
            <person name="Gundlach H."/>
            <person name="Zhou S."/>
            <person name="Mudge J."/>
            <person name="Bharti A.K."/>
            <person name="Murray J.D."/>
            <person name="Naoumkina M.A."/>
            <person name="Rosen B."/>
            <person name="Silverstein K.A."/>
            <person name="Tang H."/>
            <person name="Rombauts S."/>
            <person name="Zhao P.X."/>
            <person name="Zhou P."/>
            <person name="Barbe V."/>
            <person name="Bardou P."/>
            <person name="Bechner M."/>
            <person name="Bellec A."/>
            <person name="Berger A."/>
            <person name="Berges H."/>
            <person name="Bidwell S."/>
            <person name="Bisseling T."/>
            <person name="Choisne N."/>
            <person name="Couloux A."/>
            <person name="Denny R."/>
            <person name="Deshpande S."/>
            <person name="Dai X."/>
            <person name="Doyle J.J."/>
            <person name="Dudez A.M."/>
            <person name="Farmer A.D."/>
            <person name="Fouteau S."/>
            <person name="Franken C."/>
            <person name="Gibelin C."/>
            <person name="Gish J."/>
            <person name="Goldstein S."/>
            <person name="Gonzalez A.J."/>
            <person name="Green P.J."/>
            <person name="Hallab A."/>
            <person name="Hartog M."/>
            <person name="Hua A."/>
            <person name="Humphray S.J."/>
            <person name="Jeong D.H."/>
            <person name="Jing Y."/>
            <person name="Jocker A."/>
            <person name="Kenton S.M."/>
            <person name="Kim D.J."/>
            <person name="Klee K."/>
            <person name="Lai H."/>
            <person name="Lang C."/>
            <person name="Lin S."/>
            <person name="Macmil S.L."/>
            <person name="Magdelenat G."/>
            <person name="Matthews L."/>
            <person name="McCorrison J."/>
            <person name="Monaghan E.L."/>
            <person name="Mun J.H."/>
            <person name="Najar F.Z."/>
            <person name="Nicholson C."/>
            <person name="Noirot C."/>
            <person name="O'Bleness M."/>
            <person name="Paule C.R."/>
            <person name="Poulain J."/>
            <person name="Prion F."/>
            <person name="Qin B."/>
            <person name="Qu C."/>
            <person name="Retzel E.F."/>
            <person name="Riddle C."/>
            <person name="Sallet E."/>
            <person name="Samain S."/>
            <person name="Samson N."/>
            <person name="Sanders I."/>
            <person name="Saurat O."/>
            <person name="Scarpelli C."/>
            <person name="Schiex T."/>
            <person name="Segurens B."/>
            <person name="Severin A.J."/>
            <person name="Sherrier D.J."/>
            <person name="Shi R."/>
            <person name="Sims S."/>
            <person name="Singer S.R."/>
            <person name="Sinharoy S."/>
            <person name="Sterck L."/>
            <person name="Viollet A."/>
            <person name="Wang B.B."/>
            <person name="Wang K."/>
            <person name="Wang M."/>
            <person name="Wang X."/>
            <person name="Warfsmann J."/>
            <person name="Weissenbach J."/>
            <person name="White D.D."/>
            <person name="White J.D."/>
            <person name="Wiley G.B."/>
            <person name="Wincker P."/>
            <person name="Xing Y."/>
            <person name="Yang L."/>
            <person name="Yao Z."/>
            <person name="Ying F."/>
            <person name="Zhai J."/>
            <person name="Zhou L."/>
            <person name="Zuber A."/>
            <person name="Denarie J."/>
            <person name="Dixon R.A."/>
            <person name="May G.D."/>
            <person name="Schwartz D.C."/>
            <person name="Rogers J."/>
            <person name="Quetier F."/>
            <person name="Town C.D."/>
            <person name="Roe B.A."/>
        </authorList>
    </citation>
    <scope>NUCLEOTIDE SEQUENCE [LARGE SCALE GENOMIC DNA]</scope>
    <source>
        <strain evidence="1">A17</strain>
        <strain evidence="2 3">cv. Jemalong A17</strain>
    </source>
</reference>
<dbReference type="AlphaFoldDB" id="A0A072TZU0"/>
<dbReference type="EMBL" id="CM001223">
    <property type="protein sequence ID" value="KEH22711.1"/>
    <property type="molecule type" value="Genomic_DNA"/>
</dbReference>
<reference evidence="2" key="3">
    <citation type="submission" date="2015-04" db="UniProtKB">
        <authorList>
            <consortium name="EnsemblPlants"/>
        </authorList>
    </citation>
    <scope>IDENTIFICATION</scope>
    <source>
        <strain evidence="2">cv. Jemalong A17</strain>
    </source>
</reference>
<evidence type="ECO:0000313" key="1">
    <source>
        <dbReference type="EMBL" id="KEH22711.1"/>
    </source>
</evidence>
<dbReference type="HOGENOM" id="CLU_001650_6_4_1"/>
<keyword evidence="3" id="KW-1185">Reference proteome</keyword>
<reference evidence="1 3" key="2">
    <citation type="journal article" date="2014" name="BMC Genomics">
        <title>An improved genome release (version Mt4.0) for the model legume Medicago truncatula.</title>
        <authorList>
            <person name="Tang H."/>
            <person name="Krishnakumar V."/>
            <person name="Bidwell S."/>
            <person name="Rosen B."/>
            <person name="Chan A."/>
            <person name="Zhou S."/>
            <person name="Gentzbittel L."/>
            <person name="Childs K.L."/>
            <person name="Yandell M."/>
            <person name="Gundlach H."/>
            <person name="Mayer K.F."/>
            <person name="Schwartz D.C."/>
            <person name="Town C.D."/>
        </authorList>
    </citation>
    <scope>GENOME REANNOTATION</scope>
    <source>
        <strain evidence="1">A17</strain>
        <strain evidence="2 3">cv. Jemalong A17</strain>
    </source>
</reference>
<dbReference type="STRING" id="3880.A0A072TZU0"/>
<accession>A0A072TZU0</accession>
<gene>
    <name evidence="1" type="ordered locus">MTR_7g056567</name>
</gene>
<dbReference type="PANTHER" id="PTHR11439">
    <property type="entry name" value="GAG-POL-RELATED RETROTRANSPOSON"/>
    <property type="match status" value="1"/>
</dbReference>
<evidence type="ECO:0008006" key="4">
    <source>
        <dbReference type="Google" id="ProtNLM"/>
    </source>
</evidence>
<dbReference type="CDD" id="cd09272">
    <property type="entry name" value="RNase_HI_RT_Ty1"/>
    <property type="match status" value="1"/>
</dbReference>
<sequence length="163" mass="18642">MENCKKMCICLYLLTSKLTNSIRSSPEAEYRALASATCELQWIIYLLQDLHIPCPKLPVLYCDNRSALHIVSNSVFHERPKHLEIDYHIVREKLQSGILKLLPVSSHDQIVDFFTNSLLPKSFSLLLSKLGLIDIYQSPTYLGILHNKEKEEKTTEDTILLAA</sequence>
<dbReference type="Proteomes" id="UP000002051">
    <property type="component" value="Unassembled WGS sequence"/>
</dbReference>
<dbReference type="PANTHER" id="PTHR11439:SF498">
    <property type="entry name" value="DNAK FAMILY PROTEIN"/>
    <property type="match status" value="1"/>
</dbReference>